<dbReference type="SUPFAM" id="SSF46785">
    <property type="entry name" value="Winged helix' DNA-binding domain"/>
    <property type="match status" value="1"/>
</dbReference>
<proteinExistence type="predicted"/>
<dbReference type="SUPFAM" id="SSF53335">
    <property type="entry name" value="S-adenosyl-L-methionine-dependent methyltransferases"/>
    <property type="match status" value="1"/>
</dbReference>
<accession>A0AAV2F2P8</accession>
<feature type="domain" description="O-methyltransferase dimerisation" evidence="5">
    <location>
        <begin position="16"/>
        <end position="100"/>
    </location>
</feature>
<dbReference type="PANTHER" id="PTHR11746">
    <property type="entry name" value="O-METHYLTRANSFERASE"/>
    <property type="match status" value="1"/>
</dbReference>
<keyword evidence="7" id="KW-1185">Reference proteome</keyword>
<dbReference type="Gene3D" id="3.40.50.150">
    <property type="entry name" value="Vaccinia Virus protein VP39"/>
    <property type="match status" value="1"/>
</dbReference>
<dbReference type="InterPro" id="IPR029063">
    <property type="entry name" value="SAM-dependent_MTases_sf"/>
</dbReference>
<keyword evidence="1" id="KW-0489">Methyltransferase</keyword>
<keyword evidence="3" id="KW-0949">S-adenosyl-L-methionine</keyword>
<dbReference type="GO" id="GO:0032259">
    <property type="term" value="P:methylation"/>
    <property type="evidence" value="ECO:0007669"/>
    <property type="project" value="UniProtKB-KW"/>
</dbReference>
<reference evidence="6 7" key="1">
    <citation type="submission" date="2024-04" db="EMBL/GenBank/DDBJ databases">
        <authorList>
            <person name="Fracassetti M."/>
        </authorList>
    </citation>
    <scope>NUCLEOTIDE SEQUENCE [LARGE SCALE GENOMIC DNA]</scope>
</reference>
<evidence type="ECO:0000313" key="7">
    <source>
        <dbReference type="Proteomes" id="UP001497516"/>
    </source>
</evidence>
<evidence type="ECO:0000259" key="4">
    <source>
        <dbReference type="Pfam" id="PF00891"/>
    </source>
</evidence>
<evidence type="ECO:0000313" key="6">
    <source>
        <dbReference type="EMBL" id="CAL1392490.1"/>
    </source>
</evidence>
<sequence length="360" mass="39456">MESAMELADECLPRIWEHTSGYISTMAVKCAVELEIPDLVHRYGARPITLLELASSLAIPPAKAPFLSRLMRALVHLGYFLEDDQGRYSLAPLSRFLLKDNPLSARSALLLGSDPVMMDPWRQMSTWFRAGVEEEEQQQPPFALAHGGRKLYQVAAEDPRFARLLNEGVGSDSELFGRVLAGKCQKAFQGLTSLVDVGGNTGNTARVLADAFPAIEFTVFDLPHVVAGLKPTQENLCYVGGNMFEEIPAPTDAVLLKWVLIDWGDESCVELLKQCKKAVTSGGKAAGGKVMIADHVLGHESCNDHSSTTALLFTDLVMMSCFEGAIRSEQQWSKLFTEAGFSNYTITPVCGLRVLIEVYP</sequence>
<dbReference type="Pfam" id="PF08100">
    <property type="entry name" value="Dimerisation"/>
    <property type="match status" value="1"/>
</dbReference>
<dbReference type="EMBL" id="OZ034819">
    <property type="protein sequence ID" value="CAL1392490.1"/>
    <property type="molecule type" value="Genomic_DNA"/>
</dbReference>
<dbReference type="PROSITE" id="PS51683">
    <property type="entry name" value="SAM_OMT_II"/>
    <property type="match status" value="1"/>
</dbReference>
<evidence type="ECO:0000256" key="2">
    <source>
        <dbReference type="ARBA" id="ARBA00022679"/>
    </source>
</evidence>
<dbReference type="PIRSF" id="PIRSF005739">
    <property type="entry name" value="O-mtase"/>
    <property type="match status" value="1"/>
</dbReference>
<dbReference type="InterPro" id="IPR001077">
    <property type="entry name" value="COMT_C"/>
</dbReference>
<dbReference type="Proteomes" id="UP001497516">
    <property type="component" value="Chromosome 6"/>
</dbReference>
<gene>
    <name evidence="6" type="ORF">LTRI10_LOCUS33132</name>
</gene>
<organism evidence="6 7">
    <name type="scientific">Linum trigynum</name>
    <dbReference type="NCBI Taxonomy" id="586398"/>
    <lineage>
        <taxon>Eukaryota</taxon>
        <taxon>Viridiplantae</taxon>
        <taxon>Streptophyta</taxon>
        <taxon>Embryophyta</taxon>
        <taxon>Tracheophyta</taxon>
        <taxon>Spermatophyta</taxon>
        <taxon>Magnoliopsida</taxon>
        <taxon>eudicotyledons</taxon>
        <taxon>Gunneridae</taxon>
        <taxon>Pentapetalae</taxon>
        <taxon>rosids</taxon>
        <taxon>fabids</taxon>
        <taxon>Malpighiales</taxon>
        <taxon>Linaceae</taxon>
        <taxon>Linum</taxon>
    </lineage>
</organism>
<dbReference type="AlphaFoldDB" id="A0AAV2F2P8"/>
<dbReference type="InterPro" id="IPR036390">
    <property type="entry name" value="WH_DNA-bd_sf"/>
</dbReference>
<name>A0AAV2F2P8_9ROSI</name>
<dbReference type="InterPro" id="IPR012967">
    <property type="entry name" value="COMT_dimerisation"/>
</dbReference>
<dbReference type="Pfam" id="PF00891">
    <property type="entry name" value="Methyltransf_2"/>
    <property type="match status" value="1"/>
</dbReference>
<evidence type="ECO:0000256" key="3">
    <source>
        <dbReference type="ARBA" id="ARBA00022691"/>
    </source>
</evidence>
<dbReference type="InterPro" id="IPR016461">
    <property type="entry name" value="COMT-like"/>
</dbReference>
<keyword evidence="2" id="KW-0808">Transferase</keyword>
<dbReference type="GO" id="GO:0046983">
    <property type="term" value="F:protein dimerization activity"/>
    <property type="evidence" value="ECO:0007669"/>
    <property type="project" value="InterPro"/>
</dbReference>
<dbReference type="FunFam" id="3.40.50.150:FF:000057">
    <property type="entry name" value="O-methyltransferase ZRP4"/>
    <property type="match status" value="1"/>
</dbReference>
<feature type="domain" description="O-methyltransferase C-terminal" evidence="4">
    <location>
        <begin position="132"/>
        <end position="342"/>
    </location>
</feature>
<evidence type="ECO:0000259" key="5">
    <source>
        <dbReference type="Pfam" id="PF08100"/>
    </source>
</evidence>
<dbReference type="Gene3D" id="1.10.10.10">
    <property type="entry name" value="Winged helix-like DNA-binding domain superfamily/Winged helix DNA-binding domain"/>
    <property type="match status" value="1"/>
</dbReference>
<dbReference type="GO" id="GO:0008171">
    <property type="term" value="F:O-methyltransferase activity"/>
    <property type="evidence" value="ECO:0007669"/>
    <property type="project" value="InterPro"/>
</dbReference>
<protein>
    <submittedName>
        <fullName evidence="6">Uncharacterized protein</fullName>
    </submittedName>
</protein>
<dbReference type="InterPro" id="IPR036388">
    <property type="entry name" value="WH-like_DNA-bd_sf"/>
</dbReference>
<evidence type="ECO:0000256" key="1">
    <source>
        <dbReference type="ARBA" id="ARBA00022603"/>
    </source>
</evidence>